<feature type="region of interest" description="Disordered" evidence="2">
    <location>
        <begin position="1"/>
        <end position="186"/>
    </location>
</feature>
<dbReference type="HOGENOM" id="CLU_029214_1_0_1"/>
<dbReference type="InterPro" id="IPR038608">
    <property type="entry name" value="Csm1/Pcs1_C_sf"/>
</dbReference>
<dbReference type="VEuPathDB" id="FungiDB:GLRG_02706"/>
<dbReference type="GO" id="GO:0005730">
    <property type="term" value="C:nucleolus"/>
    <property type="evidence" value="ECO:0007669"/>
    <property type="project" value="TreeGrafter"/>
</dbReference>
<dbReference type="GO" id="GO:0033551">
    <property type="term" value="C:monopolin complex"/>
    <property type="evidence" value="ECO:0007669"/>
    <property type="project" value="InterPro"/>
</dbReference>
<evidence type="ECO:0000259" key="3">
    <source>
        <dbReference type="Pfam" id="PF12539"/>
    </source>
</evidence>
<accession>E3Q9M4</accession>
<dbReference type="EMBL" id="GG697338">
    <property type="protein sequence ID" value="EFQ27562.1"/>
    <property type="molecule type" value="Genomic_DNA"/>
</dbReference>
<protein>
    <submittedName>
        <fullName evidence="4">Chromosome segregation protein</fullName>
    </submittedName>
</protein>
<evidence type="ECO:0000256" key="2">
    <source>
        <dbReference type="SAM" id="MobiDB-lite"/>
    </source>
</evidence>
<dbReference type="eggNOG" id="ENOG502SC4G">
    <property type="taxonomic scope" value="Eukaryota"/>
</dbReference>
<dbReference type="InterPro" id="IPR020981">
    <property type="entry name" value="Csm1/Pcs1_C"/>
</dbReference>
<organism evidence="5">
    <name type="scientific">Colletotrichum graminicola (strain M1.001 / M2 / FGSC 10212)</name>
    <name type="common">Maize anthracnose fungus</name>
    <name type="synonym">Glomerella graminicola</name>
    <dbReference type="NCBI Taxonomy" id="645133"/>
    <lineage>
        <taxon>Eukaryota</taxon>
        <taxon>Fungi</taxon>
        <taxon>Dikarya</taxon>
        <taxon>Ascomycota</taxon>
        <taxon>Pezizomycotina</taxon>
        <taxon>Sordariomycetes</taxon>
        <taxon>Hypocreomycetidae</taxon>
        <taxon>Glomerellales</taxon>
        <taxon>Glomerellaceae</taxon>
        <taxon>Colletotrichum</taxon>
        <taxon>Colletotrichum graminicola species complex</taxon>
    </lineage>
</organism>
<feature type="domain" description="Monopolin complex subunit Csm1/Pcs1 C-terminal" evidence="3">
    <location>
        <begin position="370"/>
        <end position="457"/>
    </location>
</feature>
<dbReference type="STRING" id="645133.E3Q9M4"/>
<dbReference type="PANTHER" id="PTHR28006:SF1">
    <property type="entry name" value="MONOPOLIN COMPLEX SUBUNIT CSM1"/>
    <property type="match status" value="1"/>
</dbReference>
<feature type="region of interest" description="Disordered" evidence="2">
    <location>
        <begin position="201"/>
        <end position="223"/>
    </location>
</feature>
<dbReference type="OrthoDB" id="2431049at2759"/>
<sequence length="476" mass="51862">MSHAARSSKLLALVDSDSDELSGLGAKVNSNSTKDYKMPLAKKARGRPPAAHKVTKPSQRATKTHKNPKLAAAVSKAEEEGAVDISTMVEGKAPKRGRKAAAKDEKEGEEMAENDGGVTSLIKPSVGKPRGRPKAAVAAVSKTDDSDEVPDSAAKHTAPSAKRGRRPATNPTRNEELEIPKTQAQDVMDVEMELDDQFEDLPVPRQPARHTSRAGGSSDVEASEAQLRRKLGETTRKFDHLEAKYRDLRDIGVKVAERNFDNLKKESEERANTASELIGQLKADLAMQRDLAKVGQQYKKQLEEMEAKVAALTTTLAETRQEVKTLSTKLAASRSAEAAASTKTVPGSAIKGGSAAARALASSDVVQTGQLKEDLYGDLTGLIVRVTKRDSNGQVFDCIQTGRNGTLHFKLEVESESSGENYEEAHFTYKPQLDENRDHDLIDMLPDFLVEEITFPRPHAAKFYARVVKSLTERID</sequence>
<dbReference type="RefSeq" id="XP_008091582.1">
    <property type="nucleotide sequence ID" value="XM_008093391.1"/>
</dbReference>
<feature type="coiled-coil region" evidence="1">
    <location>
        <begin position="224"/>
        <end position="329"/>
    </location>
</feature>
<dbReference type="PANTHER" id="PTHR28006">
    <property type="entry name" value="MONOPOLIN COMPLEX SUBUNIT CSM1"/>
    <property type="match status" value="1"/>
</dbReference>
<gene>
    <name evidence="4" type="ORF">GLRG_02706</name>
</gene>
<dbReference type="GO" id="GO:1990644">
    <property type="term" value="F:microtubule site clamp"/>
    <property type="evidence" value="ECO:0007669"/>
    <property type="project" value="TreeGrafter"/>
</dbReference>
<dbReference type="Proteomes" id="UP000008782">
    <property type="component" value="Unassembled WGS sequence"/>
</dbReference>
<dbReference type="AlphaFoldDB" id="E3Q9M4"/>
<keyword evidence="5" id="KW-1185">Reference proteome</keyword>
<dbReference type="GO" id="GO:0051315">
    <property type="term" value="P:attachment of mitotic spindle microtubules to kinetochore"/>
    <property type="evidence" value="ECO:0007669"/>
    <property type="project" value="TreeGrafter"/>
</dbReference>
<dbReference type="GeneID" id="24408071"/>
<dbReference type="Pfam" id="PF12539">
    <property type="entry name" value="Csm1"/>
    <property type="match status" value="1"/>
</dbReference>
<name>E3Q9M4_COLGM</name>
<dbReference type="FunFam" id="3.90.1150.80:FF:000001">
    <property type="entry name" value="Chromosome segregation protein (Pcs1)"/>
    <property type="match status" value="1"/>
</dbReference>
<dbReference type="GO" id="GO:0034506">
    <property type="term" value="C:chromosome, centromeric core domain"/>
    <property type="evidence" value="ECO:0007669"/>
    <property type="project" value="TreeGrafter"/>
</dbReference>
<dbReference type="Gene3D" id="3.90.1150.80">
    <property type="match status" value="1"/>
</dbReference>
<evidence type="ECO:0000313" key="4">
    <source>
        <dbReference type="EMBL" id="EFQ27562.1"/>
    </source>
</evidence>
<evidence type="ECO:0000256" key="1">
    <source>
        <dbReference type="SAM" id="Coils"/>
    </source>
</evidence>
<reference evidence="5" key="1">
    <citation type="journal article" date="2012" name="Nat. Genet.">
        <title>Lifestyle transitions in plant pathogenic Colletotrichum fungi deciphered by genome and transcriptome analyses.</title>
        <authorList>
            <person name="O'Connell R.J."/>
            <person name="Thon M.R."/>
            <person name="Hacquard S."/>
            <person name="Amyotte S.G."/>
            <person name="Kleemann J."/>
            <person name="Torres M.F."/>
            <person name="Damm U."/>
            <person name="Buiate E.A."/>
            <person name="Epstein L."/>
            <person name="Alkan N."/>
            <person name="Altmueller J."/>
            <person name="Alvarado-Balderrama L."/>
            <person name="Bauser C.A."/>
            <person name="Becker C."/>
            <person name="Birren B.W."/>
            <person name="Chen Z."/>
            <person name="Choi J."/>
            <person name="Crouch J.A."/>
            <person name="Duvick J.P."/>
            <person name="Farman M.A."/>
            <person name="Gan P."/>
            <person name="Heiman D."/>
            <person name="Henrissat B."/>
            <person name="Howard R.J."/>
            <person name="Kabbage M."/>
            <person name="Koch C."/>
            <person name="Kracher B."/>
            <person name="Kubo Y."/>
            <person name="Law A.D."/>
            <person name="Lebrun M.-H."/>
            <person name="Lee Y.-H."/>
            <person name="Miyara I."/>
            <person name="Moore N."/>
            <person name="Neumann U."/>
            <person name="Nordstroem K."/>
            <person name="Panaccione D.G."/>
            <person name="Panstruga R."/>
            <person name="Place M."/>
            <person name="Proctor R.H."/>
            <person name="Prusky D."/>
            <person name="Rech G."/>
            <person name="Reinhardt R."/>
            <person name="Rollins J.A."/>
            <person name="Rounsley S."/>
            <person name="Schardl C.L."/>
            <person name="Schwartz D.C."/>
            <person name="Shenoy N."/>
            <person name="Shirasu K."/>
            <person name="Sikhakolli U.R."/>
            <person name="Stueber K."/>
            <person name="Sukno S.A."/>
            <person name="Sweigard J.A."/>
            <person name="Takano Y."/>
            <person name="Takahara H."/>
            <person name="Trail F."/>
            <person name="van der Does H.C."/>
            <person name="Voll L.M."/>
            <person name="Will I."/>
            <person name="Young S."/>
            <person name="Zeng Q."/>
            <person name="Zhang J."/>
            <person name="Zhou S."/>
            <person name="Dickman M.B."/>
            <person name="Schulze-Lefert P."/>
            <person name="Ver Loren van Themaat E."/>
            <person name="Ma L.-J."/>
            <person name="Vaillancourt L.J."/>
        </authorList>
    </citation>
    <scope>NUCLEOTIDE SEQUENCE [LARGE SCALE GENOMIC DNA]</scope>
    <source>
        <strain evidence="5">M1.001 / M2 / FGSC 10212</strain>
    </source>
</reference>
<keyword evidence="1" id="KW-0175">Coiled coil</keyword>
<dbReference type="GO" id="GO:0045144">
    <property type="term" value="P:meiotic sister chromatid segregation"/>
    <property type="evidence" value="ECO:0007669"/>
    <property type="project" value="TreeGrafter"/>
</dbReference>
<dbReference type="GO" id="GO:0072686">
    <property type="term" value="C:mitotic spindle"/>
    <property type="evidence" value="ECO:0007669"/>
    <property type="project" value="TreeGrafter"/>
</dbReference>
<dbReference type="InterPro" id="IPR040349">
    <property type="entry name" value="Csm1/Pcs1"/>
</dbReference>
<proteinExistence type="predicted"/>
<dbReference type="CDD" id="cd23787">
    <property type="entry name" value="RWD_CSM1"/>
    <property type="match status" value="1"/>
</dbReference>
<evidence type="ECO:0000313" key="5">
    <source>
        <dbReference type="Proteomes" id="UP000008782"/>
    </source>
</evidence>